<reference evidence="2 3" key="1">
    <citation type="submission" date="2024-04" db="EMBL/GenBank/DDBJ databases">
        <title>Tritrichomonas musculus Genome.</title>
        <authorList>
            <person name="Alves-Ferreira E."/>
            <person name="Grigg M."/>
            <person name="Lorenzi H."/>
            <person name="Galac M."/>
        </authorList>
    </citation>
    <scope>NUCLEOTIDE SEQUENCE [LARGE SCALE GENOMIC DNA]</scope>
    <source>
        <strain evidence="2 3">EAF2021</strain>
    </source>
</reference>
<dbReference type="Proteomes" id="UP001470230">
    <property type="component" value="Unassembled WGS sequence"/>
</dbReference>
<dbReference type="InterPro" id="IPR036770">
    <property type="entry name" value="Ankyrin_rpt-contain_sf"/>
</dbReference>
<dbReference type="PANTHER" id="PTHR24159">
    <property type="match status" value="1"/>
</dbReference>
<sequence>MSISEYLDKKSELYDLILSYIENTDDTNDDCVINYIDSEKIGEDRIELRAFLHILLKISRNHYRTSGFFSKIEKVLLHLKESIKKLLSNTEIFYLFKSNKRILLFIITEKIIEIDRTIFNLLTTQKDKELCFFFYPEIESFLTVGKRKSIEFEMKKKDKEIFENFDQKRQIGENDSYVCRLIREDSVDEFISFFTMKNMSSKNLVKRSIFETNPFLIENENTTLIEYSTFFGSMQIYDFLRMNMADLSPRMWLYSIHGKNSDIIHSLEKNNVKPDDISYKSCYEEAIKCHHNDIARYIENNFLNLNIKNEKENFFYKNPVSFGFRYHNFNFMQDEFDDKLIFNYLCYYDYFNLVKILLESSEKVDINETIVLNRKKIFQ</sequence>
<feature type="domain" description="DUF3447" evidence="1">
    <location>
        <begin position="249"/>
        <end position="318"/>
    </location>
</feature>
<dbReference type="InterPro" id="IPR020683">
    <property type="entry name" value="DUF3447"/>
</dbReference>
<name>A0ABR2GUR0_9EUKA</name>
<evidence type="ECO:0000313" key="3">
    <source>
        <dbReference type="Proteomes" id="UP001470230"/>
    </source>
</evidence>
<evidence type="ECO:0000313" key="2">
    <source>
        <dbReference type="EMBL" id="KAK8837312.1"/>
    </source>
</evidence>
<dbReference type="Pfam" id="PF11929">
    <property type="entry name" value="DUF3447"/>
    <property type="match status" value="1"/>
</dbReference>
<accession>A0ABR2GUR0</accession>
<evidence type="ECO:0000259" key="1">
    <source>
        <dbReference type="Pfam" id="PF11929"/>
    </source>
</evidence>
<dbReference type="EMBL" id="JAPFFF010000060">
    <property type="protein sequence ID" value="KAK8837312.1"/>
    <property type="molecule type" value="Genomic_DNA"/>
</dbReference>
<gene>
    <name evidence="2" type="ORF">M9Y10_036744</name>
</gene>
<protein>
    <recommendedName>
        <fullName evidence="1">DUF3447 domain-containing protein</fullName>
    </recommendedName>
</protein>
<comment type="caution">
    <text evidence="2">The sequence shown here is derived from an EMBL/GenBank/DDBJ whole genome shotgun (WGS) entry which is preliminary data.</text>
</comment>
<proteinExistence type="predicted"/>
<organism evidence="2 3">
    <name type="scientific">Tritrichomonas musculus</name>
    <dbReference type="NCBI Taxonomy" id="1915356"/>
    <lineage>
        <taxon>Eukaryota</taxon>
        <taxon>Metamonada</taxon>
        <taxon>Parabasalia</taxon>
        <taxon>Tritrichomonadida</taxon>
        <taxon>Tritrichomonadidae</taxon>
        <taxon>Tritrichomonas</taxon>
    </lineage>
</organism>
<dbReference type="PANTHER" id="PTHR24159:SF5">
    <property type="entry name" value="ANK_REP_REGION DOMAIN-CONTAINING PROTEIN"/>
    <property type="match status" value="1"/>
</dbReference>
<keyword evidence="3" id="KW-1185">Reference proteome</keyword>
<dbReference type="SUPFAM" id="SSF48403">
    <property type="entry name" value="Ankyrin repeat"/>
    <property type="match status" value="1"/>
</dbReference>